<reference evidence="1" key="2">
    <citation type="submission" date="2020-11" db="EMBL/GenBank/DDBJ databases">
        <authorList>
            <person name="McCartney M.A."/>
            <person name="Auch B."/>
            <person name="Kono T."/>
            <person name="Mallez S."/>
            <person name="Becker A."/>
            <person name="Gohl D.M."/>
            <person name="Silverstein K.A.T."/>
            <person name="Koren S."/>
            <person name="Bechman K.B."/>
            <person name="Herman A."/>
            <person name="Abrahante J.E."/>
            <person name="Garbe J."/>
        </authorList>
    </citation>
    <scope>NUCLEOTIDE SEQUENCE</scope>
    <source>
        <strain evidence="1">Duluth1</strain>
        <tissue evidence="1">Whole animal</tissue>
    </source>
</reference>
<evidence type="ECO:0000313" key="2">
    <source>
        <dbReference type="Proteomes" id="UP000828390"/>
    </source>
</evidence>
<keyword evidence="2" id="KW-1185">Reference proteome</keyword>
<protein>
    <submittedName>
        <fullName evidence="1">Uncharacterized protein</fullName>
    </submittedName>
</protein>
<sequence length="69" mass="7834">MLTSPVQAKTDTRARTWCGSSRRHCVVTGAGEFHFRRSAYTDRTEHAAVSSVDPRHDDLDMFVLHISRC</sequence>
<dbReference type="Proteomes" id="UP000828390">
    <property type="component" value="Unassembled WGS sequence"/>
</dbReference>
<dbReference type="AlphaFoldDB" id="A0A9D4GY11"/>
<proteinExistence type="predicted"/>
<dbReference type="EMBL" id="JAIWYP010000005">
    <property type="protein sequence ID" value="KAH3825699.1"/>
    <property type="molecule type" value="Genomic_DNA"/>
</dbReference>
<accession>A0A9D4GY11</accession>
<name>A0A9D4GY11_DREPO</name>
<comment type="caution">
    <text evidence="1">The sequence shown here is derived from an EMBL/GenBank/DDBJ whole genome shotgun (WGS) entry which is preliminary data.</text>
</comment>
<gene>
    <name evidence="1" type="ORF">DPMN_127580</name>
</gene>
<evidence type="ECO:0000313" key="1">
    <source>
        <dbReference type="EMBL" id="KAH3825699.1"/>
    </source>
</evidence>
<organism evidence="1 2">
    <name type="scientific">Dreissena polymorpha</name>
    <name type="common">Zebra mussel</name>
    <name type="synonym">Mytilus polymorpha</name>
    <dbReference type="NCBI Taxonomy" id="45954"/>
    <lineage>
        <taxon>Eukaryota</taxon>
        <taxon>Metazoa</taxon>
        <taxon>Spiralia</taxon>
        <taxon>Lophotrochozoa</taxon>
        <taxon>Mollusca</taxon>
        <taxon>Bivalvia</taxon>
        <taxon>Autobranchia</taxon>
        <taxon>Heteroconchia</taxon>
        <taxon>Euheterodonta</taxon>
        <taxon>Imparidentia</taxon>
        <taxon>Neoheterodontei</taxon>
        <taxon>Myida</taxon>
        <taxon>Dreissenoidea</taxon>
        <taxon>Dreissenidae</taxon>
        <taxon>Dreissena</taxon>
    </lineage>
</organism>
<reference evidence="1" key="1">
    <citation type="journal article" date="2019" name="bioRxiv">
        <title>The Genome of the Zebra Mussel, Dreissena polymorpha: A Resource for Invasive Species Research.</title>
        <authorList>
            <person name="McCartney M.A."/>
            <person name="Auch B."/>
            <person name="Kono T."/>
            <person name="Mallez S."/>
            <person name="Zhang Y."/>
            <person name="Obille A."/>
            <person name="Becker A."/>
            <person name="Abrahante J.E."/>
            <person name="Garbe J."/>
            <person name="Badalamenti J.P."/>
            <person name="Herman A."/>
            <person name="Mangelson H."/>
            <person name="Liachko I."/>
            <person name="Sullivan S."/>
            <person name="Sone E.D."/>
            <person name="Koren S."/>
            <person name="Silverstein K.A.T."/>
            <person name="Beckman K.B."/>
            <person name="Gohl D.M."/>
        </authorList>
    </citation>
    <scope>NUCLEOTIDE SEQUENCE</scope>
    <source>
        <strain evidence="1">Duluth1</strain>
        <tissue evidence="1">Whole animal</tissue>
    </source>
</reference>